<evidence type="ECO:0000256" key="1">
    <source>
        <dbReference type="ARBA" id="ARBA00022741"/>
    </source>
</evidence>
<evidence type="ECO:0000256" key="4">
    <source>
        <dbReference type="SAM" id="MobiDB-lite"/>
    </source>
</evidence>
<keyword evidence="3" id="KW-0690">Ribosome biogenesis</keyword>
<dbReference type="PANTHER" id="PTHR32120">
    <property type="entry name" value="SMALL RIBOSOMAL SUBUNIT BIOGENESIS GTPASE RSGA"/>
    <property type="match status" value="1"/>
</dbReference>
<dbReference type="GO" id="GO:0046872">
    <property type="term" value="F:metal ion binding"/>
    <property type="evidence" value="ECO:0007669"/>
    <property type="project" value="UniProtKB-KW"/>
</dbReference>
<dbReference type="AlphaFoldDB" id="F0SFA5"/>
<proteinExistence type="inferred from homology"/>
<dbReference type="KEGG" id="pbs:Plabr_0633"/>
<comment type="cofactor">
    <cofactor evidence="3">
        <name>Zn(2+)</name>
        <dbReference type="ChEBI" id="CHEBI:29105"/>
    </cofactor>
    <text evidence="3">Binds 1 zinc ion per subunit.</text>
</comment>
<dbReference type="eggNOG" id="COG1162">
    <property type="taxonomic scope" value="Bacteria"/>
</dbReference>
<dbReference type="Proteomes" id="UP000006860">
    <property type="component" value="Chromosome"/>
</dbReference>
<evidence type="ECO:0000259" key="5">
    <source>
        <dbReference type="PROSITE" id="PS50936"/>
    </source>
</evidence>
<dbReference type="GO" id="GO:0005525">
    <property type="term" value="F:GTP binding"/>
    <property type="evidence" value="ECO:0007669"/>
    <property type="project" value="UniProtKB-UniRule"/>
</dbReference>
<keyword evidence="3" id="KW-0699">rRNA-binding</keyword>
<dbReference type="NCBIfam" id="TIGR00157">
    <property type="entry name" value="ribosome small subunit-dependent GTPase A"/>
    <property type="match status" value="1"/>
</dbReference>
<gene>
    <name evidence="3" type="primary">rsgA</name>
    <name evidence="7" type="ordered locus">Plabr_0633</name>
</gene>
<keyword evidence="3" id="KW-0862">Zinc</keyword>
<dbReference type="Gene3D" id="3.40.50.300">
    <property type="entry name" value="P-loop containing nucleotide triphosphate hydrolases"/>
    <property type="match status" value="1"/>
</dbReference>
<dbReference type="InterPro" id="IPR004881">
    <property type="entry name" value="Ribosome_biogen_GTPase_RsgA"/>
</dbReference>
<evidence type="ECO:0000256" key="2">
    <source>
        <dbReference type="ARBA" id="ARBA00023134"/>
    </source>
</evidence>
<dbReference type="GO" id="GO:0019843">
    <property type="term" value="F:rRNA binding"/>
    <property type="evidence" value="ECO:0007669"/>
    <property type="project" value="UniProtKB-KW"/>
</dbReference>
<comment type="subcellular location">
    <subcellularLocation>
        <location evidence="3">Cytoplasm</location>
    </subcellularLocation>
</comment>
<keyword evidence="2 3" id="KW-0342">GTP-binding</keyword>
<name>F0SFA5_RUBBR</name>
<feature type="binding site" evidence="3">
    <location>
        <position position="341"/>
    </location>
    <ligand>
        <name>Zn(2+)</name>
        <dbReference type="ChEBI" id="CHEBI:29105"/>
    </ligand>
</feature>
<feature type="binding site" evidence="3">
    <location>
        <position position="339"/>
    </location>
    <ligand>
        <name>Zn(2+)</name>
        <dbReference type="ChEBI" id="CHEBI:29105"/>
    </ligand>
</feature>
<dbReference type="GO" id="GO:0005737">
    <property type="term" value="C:cytoplasm"/>
    <property type="evidence" value="ECO:0007669"/>
    <property type="project" value="UniProtKB-SubCell"/>
</dbReference>
<keyword evidence="1 3" id="KW-0547">Nucleotide-binding</keyword>
<dbReference type="EMBL" id="CP002546">
    <property type="protein sequence ID" value="ADY58260.1"/>
    <property type="molecule type" value="Genomic_DNA"/>
</dbReference>
<evidence type="ECO:0000313" key="7">
    <source>
        <dbReference type="EMBL" id="ADY58260.1"/>
    </source>
</evidence>
<dbReference type="PROSITE" id="PS51721">
    <property type="entry name" value="G_CP"/>
    <property type="match status" value="1"/>
</dbReference>
<dbReference type="OrthoDB" id="9809485at2"/>
<evidence type="ECO:0000259" key="6">
    <source>
        <dbReference type="PROSITE" id="PS51721"/>
    </source>
</evidence>
<protein>
    <recommendedName>
        <fullName evidence="3">Small ribosomal subunit biogenesis GTPase RsgA</fullName>
        <ecNumber evidence="3">3.6.1.-</ecNumber>
    </recommendedName>
</protein>
<dbReference type="SUPFAM" id="SSF50249">
    <property type="entry name" value="Nucleic acid-binding proteins"/>
    <property type="match status" value="1"/>
</dbReference>
<dbReference type="Pfam" id="PF03193">
    <property type="entry name" value="RsgA_GTPase"/>
    <property type="match status" value="1"/>
</dbReference>
<keyword evidence="8" id="KW-1185">Reference proteome</keyword>
<organism evidence="7 8">
    <name type="scientific">Rubinisphaera brasiliensis (strain ATCC 49424 / DSM 5305 / JCM 21570 / IAM 15109 / NBRC 103401 / IFAM 1448)</name>
    <name type="common">Planctomyces brasiliensis</name>
    <dbReference type="NCBI Taxonomy" id="756272"/>
    <lineage>
        <taxon>Bacteria</taxon>
        <taxon>Pseudomonadati</taxon>
        <taxon>Planctomycetota</taxon>
        <taxon>Planctomycetia</taxon>
        <taxon>Planctomycetales</taxon>
        <taxon>Planctomycetaceae</taxon>
        <taxon>Rubinisphaera</taxon>
    </lineage>
</organism>
<dbReference type="CDD" id="cd01854">
    <property type="entry name" value="YjeQ_EngC"/>
    <property type="match status" value="1"/>
</dbReference>
<evidence type="ECO:0000313" key="8">
    <source>
        <dbReference type="Proteomes" id="UP000006860"/>
    </source>
</evidence>
<feature type="domain" description="EngC GTPase" evidence="5">
    <location>
        <begin position="161"/>
        <end position="308"/>
    </location>
</feature>
<feature type="compositionally biased region" description="Basic residues" evidence="4">
    <location>
        <begin position="1"/>
        <end position="20"/>
    </location>
</feature>
<dbReference type="InterPro" id="IPR010914">
    <property type="entry name" value="RsgA_GTPase_dom"/>
</dbReference>
<dbReference type="STRING" id="756272.Plabr_0633"/>
<feature type="domain" description="CP-type G" evidence="6">
    <location>
        <begin position="155"/>
        <end position="310"/>
    </location>
</feature>
<dbReference type="EC" id="3.6.1.-" evidence="3"/>
<feature type="binding site" evidence="3">
    <location>
        <begin position="201"/>
        <end position="204"/>
    </location>
    <ligand>
        <name>GTP</name>
        <dbReference type="ChEBI" id="CHEBI:37565"/>
    </ligand>
</feature>
<dbReference type="SUPFAM" id="SSF52540">
    <property type="entry name" value="P-loop containing nucleoside triphosphate hydrolases"/>
    <property type="match status" value="1"/>
</dbReference>
<keyword evidence="3" id="KW-0963">Cytoplasm</keyword>
<feature type="binding site" evidence="3">
    <location>
        <position position="334"/>
    </location>
    <ligand>
        <name>Zn(2+)</name>
        <dbReference type="ChEBI" id="CHEBI:29105"/>
    </ligand>
</feature>
<dbReference type="Gene3D" id="1.10.40.50">
    <property type="entry name" value="Probable gtpase engc, domain 3"/>
    <property type="match status" value="1"/>
</dbReference>
<dbReference type="PROSITE" id="PS50936">
    <property type="entry name" value="ENGC_GTPASE"/>
    <property type="match status" value="1"/>
</dbReference>
<accession>F0SFA5</accession>
<dbReference type="InterPro" id="IPR030378">
    <property type="entry name" value="G_CP_dom"/>
</dbReference>
<feature type="region of interest" description="Disordered" evidence="4">
    <location>
        <begin position="1"/>
        <end position="31"/>
    </location>
</feature>
<reference evidence="8" key="1">
    <citation type="submission" date="2011-02" db="EMBL/GenBank/DDBJ databases">
        <title>The complete genome of Planctomyces brasiliensis DSM 5305.</title>
        <authorList>
            <person name="Lucas S."/>
            <person name="Copeland A."/>
            <person name="Lapidus A."/>
            <person name="Bruce D."/>
            <person name="Goodwin L."/>
            <person name="Pitluck S."/>
            <person name="Kyrpides N."/>
            <person name="Mavromatis K."/>
            <person name="Pagani I."/>
            <person name="Ivanova N."/>
            <person name="Ovchinnikova G."/>
            <person name="Lu M."/>
            <person name="Detter J.C."/>
            <person name="Han C."/>
            <person name="Land M."/>
            <person name="Hauser L."/>
            <person name="Markowitz V."/>
            <person name="Cheng J.-F."/>
            <person name="Hugenholtz P."/>
            <person name="Woyke T."/>
            <person name="Wu D."/>
            <person name="Tindall B."/>
            <person name="Pomrenke H.G."/>
            <person name="Brambilla E."/>
            <person name="Klenk H.-P."/>
            <person name="Eisen J.A."/>
        </authorList>
    </citation>
    <scope>NUCLEOTIDE SEQUENCE [LARGE SCALE GENOMIC DNA]</scope>
    <source>
        <strain evidence="8">ATCC 49424 / DSM 5305 / JCM 21570 / NBRC 103401 / IFAM 1448</strain>
    </source>
</reference>
<dbReference type="InterPro" id="IPR027417">
    <property type="entry name" value="P-loop_NTPase"/>
</dbReference>
<keyword evidence="3" id="KW-0378">Hydrolase</keyword>
<keyword evidence="3" id="KW-0694">RNA-binding</keyword>
<keyword evidence="3" id="KW-0479">Metal-binding</keyword>
<dbReference type="InterPro" id="IPR012340">
    <property type="entry name" value="NA-bd_OB-fold"/>
</dbReference>
<comment type="function">
    <text evidence="3">One of several proteins that assist in the late maturation steps of the functional core of the 30S ribosomal subunit. Helps release RbfA from mature subunits. May play a role in the assembly of ribosomal proteins into the subunit. Circularly permuted GTPase that catalyzes slow GTP hydrolysis, GTPase activity is stimulated by the 30S ribosomal subunit.</text>
</comment>
<feature type="binding site" evidence="3">
    <location>
        <begin position="252"/>
        <end position="260"/>
    </location>
    <ligand>
        <name>GTP</name>
        <dbReference type="ChEBI" id="CHEBI:37565"/>
    </ligand>
</feature>
<dbReference type="HAMAP" id="MF_01820">
    <property type="entry name" value="GTPase_RsgA"/>
    <property type="match status" value="1"/>
</dbReference>
<dbReference type="HOGENOM" id="CLU_033617_2_0_0"/>
<sequence length="375" mass="41342">MPKKRKIRVNFKKNRGKRSRGGHELRQAFEQDNLDQLQSNERVSGKGELTRKRTIIAVENEEDGSEQIPLDVDPERCHIGRVLSIVGSHQCRVQGPDGEVYVCAVRQILRTLSQNNRNAVVAGDRVLFEPAPGLQGMIHRVEPRTGTLGRGSGRSQQLIVANVELAAIVIAAVSPHFKPSLVDRFLISCEKGGVKPLICINKADLVDPREMQPVIGQYANLGYDVFLISAETGAGIDALRARILGRQTVFSGQSGVGKTSLLNSIQPGLGLKTSGVSDDSGKGRHTTRTAVLKRLENGGWVVDTPGIRQLRLWDVIREEVEGFFIEFRPFVRYCRFPDCLHDHEIGCGIKAAVAAGMISTARYESYLKILSDEDE</sequence>
<dbReference type="RefSeq" id="WP_013627003.1">
    <property type="nucleotide sequence ID" value="NC_015174.1"/>
</dbReference>
<feature type="binding site" evidence="3">
    <location>
        <position position="347"/>
    </location>
    <ligand>
        <name>Zn(2+)</name>
        <dbReference type="ChEBI" id="CHEBI:29105"/>
    </ligand>
</feature>
<dbReference type="GO" id="GO:0042274">
    <property type="term" value="P:ribosomal small subunit biogenesis"/>
    <property type="evidence" value="ECO:0007669"/>
    <property type="project" value="UniProtKB-UniRule"/>
</dbReference>
<dbReference type="Gene3D" id="2.40.50.140">
    <property type="entry name" value="Nucleic acid-binding proteins"/>
    <property type="match status" value="1"/>
</dbReference>
<comment type="subunit">
    <text evidence="3">Monomer. Associates with 30S ribosomal subunit, binds 16S rRNA.</text>
</comment>
<evidence type="ECO:0000256" key="3">
    <source>
        <dbReference type="HAMAP-Rule" id="MF_01820"/>
    </source>
</evidence>
<comment type="similarity">
    <text evidence="3">Belongs to the TRAFAC class YlqF/YawG GTPase family. RsgA subfamily.</text>
</comment>
<dbReference type="PANTHER" id="PTHR32120:SF11">
    <property type="entry name" value="SMALL RIBOSOMAL SUBUNIT BIOGENESIS GTPASE RSGA 1, MITOCHONDRIAL-RELATED"/>
    <property type="match status" value="1"/>
</dbReference>
<dbReference type="GO" id="GO:0003924">
    <property type="term" value="F:GTPase activity"/>
    <property type="evidence" value="ECO:0007669"/>
    <property type="project" value="UniProtKB-UniRule"/>
</dbReference>